<evidence type="ECO:0000313" key="1">
    <source>
        <dbReference type="EMBL" id="MFB2934729.1"/>
    </source>
</evidence>
<sequence>MKSERLSIRLSQRRHNRLRQYAASQDKTITQVVSDWIDTLPVDKNFSKIDKFDEQ</sequence>
<proteinExistence type="predicted"/>
<keyword evidence="2" id="KW-1185">Reference proteome</keyword>
<dbReference type="InterPro" id="IPR010985">
    <property type="entry name" value="Ribbon_hlx_hlx"/>
</dbReference>
<evidence type="ECO:0000313" key="2">
    <source>
        <dbReference type="Proteomes" id="UP001576776"/>
    </source>
</evidence>
<dbReference type="RefSeq" id="WP_413256253.1">
    <property type="nucleotide sequence ID" value="NZ_JBHFNS010000019.1"/>
</dbReference>
<dbReference type="Proteomes" id="UP001576776">
    <property type="component" value="Unassembled WGS sequence"/>
</dbReference>
<protein>
    <submittedName>
        <fullName evidence="1">Uncharacterized protein</fullName>
    </submittedName>
</protein>
<organism evidence="1 2">
    <name type="scientific">Floridaenema fluviatile BLCC-F154</name>
    <dbReference type="NCBI Taxonomy" id="3153640"/>
    <lineage>
        <taxon>Bacteria</taxon>
        <taxon>Bacillati</taxon>
        <taxon>Cyanobacteriota</taxon>
        <taxon>Cyanophyceae</taxon>
        <taxon>Oscillatoriophycideae</taxon>
        <taxon>Aerosakkonematales</taxon>
        <taxon>Aerosakkonemataceae</taxon>
        <taxon>Floridanema</taxon>
        <taxon>Floridanema fluviatile</taxon>
    </lineage>
</organism>
<accession>A0ABV4Y7F8</accession>
<name>A0ABV4Y7F8_9CYAN</name>
<reference evidence="1 2" key="1">
    <citation type="submission" date="2024-09" db="EMBL/GenBank/DDBJ databases">
        <title>Floridaenema gen nov. (Aerosakkonemataceae, Aerosakkonematales ord. nov., Cyanobacteria) from benthic tropical and subtropical fresh waters, with the description of four new species.</title>
        <authorList>
            <person name="Moretto J.A."/>
            <person name="Berthold D.E."/>
            <person name="Lefler F.W."/>
            <person name="Huang I.-S."/>
            <person name="Laughinghouse H. IV."/>
        </authorList>
    </citation>
    <scope>NUCLEOTIDE SEQUENCE [LARGE SCALE GENOMIC DNA]</scope>
    <source>
        <strain evidence="1 2">BLCC-F154</strain>
    </source>
</reference>
<comment type="caution">
    <text evidence="1">The sequence shown here is derived from an EMBL/GenBank/DDBJ whole genome shotgun (WGS) entry which is preliminary data.</text>
</comment>
<gene>
    <name evidence="1" type="ORF">ACE1B6_05575</name>
</gene>
<dbReference type="EMBL" id="JBHFNS010000019">
    <property type="protein sequence ID" value="MFB2934729.1"/>
    <property type="molecule type" value="Genomic_DNA"/>
</dbReference>
<dbReference type="SUPFAM" id="SSF47598">
    <property type="entry name" value="Ribbon-helix-helix"/>
    <property type="match status" value="1"/>
</dbReference>